<organism evidence="2 3">
    <name type="scientific">Diploptera punctata</name>
    <name type="common">Pacific beetle cockroach</name>
    <dbReference type="NCBI Taxonomy" id="6984"/>
    <lineage>
        <taxon>Eukaryota</taxon>
        <taxon>Metazoa</taxon>
        <taxon>Ecdysozoa</taxon>
        <taxon>Arthropoda</taxon>
        <taxon>Hexapoda</taxon>
        <taxon>Insecta</taxon>
        <taxon>Pterygota</taxon>
        <taxon>Neoptera</taxon>
        <taxon>Polyneoptera</taxon>
        <taxon>Dictyoptera</taxon>
        <taxon>Blattodea</taxon>
        <taxon>Blaberoidea</taxon>
        <taxon>Blaberidae</taxon>
        <taxon>Diplopterinae</taxon>
        <taxon>Diploptera</taxon>
    </lineage>
</organism>
<protein>
    <submittedName>
        <fullName evidence="2">Uncharacterized protein</fullName>
    </submittedName>
</protein>
<keyword evidence="3" id="KW-1185">Reference proteome</keyword>
<dbReference type="EMBL" id="JASPKZ010007370">
    <property type="protein sequence ID" value="KAJ9584712.1"/>
    <property type="molecule type" value="Genomic_DNA"/>
</dbReference>
<evidence type="ECO:0000313" key="3">
    <source>
        <dbReference type="Proteomes" id="UP001233999"/>
    </source>
</evidence>
<evidence type="ECO:0000313" key="2">
    <source>
        <dbReference type="EMBL" id="KAJ9584712.1"/>
    </source>
</evidence>
<keyword evidence="1" id="KW-1133">Transmembrane helix</keyword>
<dbReference type="Proteomes" id="UP001233999">
    <property type="component" value="Unassembled WGS sequence"/>
</dbReference>
<feature type="non-terminal residue" evidence="2">
    <location>
        <position position="73"/>
    </location>
</feature>
<keyword evidence="1" id="KW-0472">Membrane</keyword>
<reference evidence="2" key="1">
    <citation type="journal article" date="2023" name="IScience">
        <title>Live-bearing cockroach genome reveals convergent evolutionary mechanisms linked to viviparity in insects and beyond.</title>
        <authorList>
            <person name="Fouks B."/>
            <person name="Harrison M.C."/>
            <person name="Mikhailova A.A."/>
            <person name="Marchal E."/>
            <person name="English S."/>
            <person name="Carruthers M."/>
            <person name="Jennings E.C."/>
            <person name="Chiamaka E.L."/>
            <person name="Frigard R.A."/>
            <person name="Pippel M."/>
            <person name="Attardo G.M."/>
            <person name="Benoit J.B."/>
            <person name="Bornberg-Bauer E."/>
            <person name="Tobe S.S."/>
        </authorList>
    </citation>
    <scope>NUCLEOTIDE SEQUENCE</scope>
    <source>
        <strain evidence="2">Stay&amp;Tobe</strain>
    </source>
</reference>
<feature type="transmembrane region" description="Helical" evidence="1">
    <location>
        <begin position="40"/>
        <end position="62"/>
    </location>
</feature>
<evidence type="ECO:0000256" key="1">
    <source>
        <dbReference type="SAM" id="Phobius"/>
    </source>
</evidence>
<accession>A0AAD8ECG9</accession>
<comment type="caution">
    <text evidence="2">The sequence shown here is derived from an EMBL/GenBank/DDBJ whole genome shotgun (WGS) entry which is preliminary data.</text>
</comment>
<keyword evidence="1" id="KW-0812">Transmembrane</keyword>
<dbReference type="AlphaFoldDB" id="A0AAD8ECG9"/>
<gene>
    <name evidence="2" type="ORF">L9F63_020945</name>
</gene>
<name>A0AAD8ECG9_DIPPU</name>
<reference evidence="2" key="2">
    <citation type="submission" date="2023-05" db="EMBL/GenBank/DDBJ databases">
        <authorList>
            <person name="Fouks B."/>
        </authorList>
    </citation>
    <scope>NUCLEOTIDE SEQUENCE</scope>
    <source>
        <strain evidence="2">Stay&amp;Tobe</strain>
        <tissue evidence="2">Testes</tissue>
    </source>
</reference>
<feature type="non-terminal residue" evidence="2">
    <location>
        <position position="1"/>
    </location>
</feature>
<proteinExistence type="predicted"/>
<sequence>MTSCAKTSLTLSMGYLATVRDHSLISQLTKELTISTVSYVVFKIFVFIFMCTFILLVLSISFRSKHHCISYIT</sequence>